<dbReference type="Proteomes" id="UP000800035">
    <property type="component" value="Unassembled WGS sequence"/>
</dbReference>
<evidence type="ECO:0000256" key="3">
    <source>
        <dbReference type="SAM" id="MobiDB-lite"/>
    </source>
</evidence>
<name>A0A6A5UBJ7_9PLEO</name>
<protein>
    <submittedName>
        <fullName evidence="5">NAD(P)-binding protein</fullName>
    </submittedName>
</protein>
<feature type="compositionally biased region" description="Basic and acidic residues" evidence="3">
    <location>
        <begin position="347"/>
        <end position="361"/>
    </location>
</feature>
<dbReference type="SUPFAM" id="SSF51735">
    <property type="entry name" value="NAD(P)-binding Rossmann-fold domains"/>
    <property type="match status" value="1"/>
</dbReference>
<dbReference type="InterPro" id="IPR050425">
    <property type="entry name" value="NAD(P)_dehydrat-like"/>
</dbReference>
<reference evidence="5" key="1">
    <citation type="journal article" date="2020" name="Stud. Mycol.">
        <title>101 Dothideomycetes genomes: a test case for predicting lifestyles and emergence of pathogens.</title>
        <authorList>
            <person name="Haridas S."/>
            <person name="Albert R."/>
            <person name="Binder M."/>
            <person name="Bloem J."/>
            <person name="Labutti K."/>
            <person name="Salamov A."/>
            <person name="Andreopoulos B."/>
            <person name="Baker S."/>
            <person name="Barry K."/>
            <person name="Bills G."/>
            <person name="Bluhm B."/>
            <person name="Cannon C."/>
            <person name="Castanera R."/>
            <person name="Culley D."/>
            <person name="Daum C."/>
            <person name="Ezra D."/>
            <person name="Gonzalez J."/>
            <person name="Henrissat B."/>
            <person name="Kuo A."/>
            <person name="Liang C."/>
            <person name="Lipzen A."/>
            <person name="Lutzoni F."/>
            <person name="Magnuson J."/>
            <person name="Mondo S."/>
            <person name="Nolan M."/>
            <person name="Ohm R."/>
            <person name="Pangilinan J."/>
            <person name="Park H.-J."/>
            <person name="Ramirez L."/>
            <person name="Alfaro M."/>
            <person name="Sun H."/>
            <person name="Tritt A."/>
            <person name="Yoshinaga Y."/>
            <person name="Zwiers L.-H."/>
            <person name="Turgeon B."/>
            <person name="Goodwin S."/>
            <person name="Spatafora J."/>
            <person name="Crous P."/>
            <person name="Grigoriev I."/>
        </authorList>
    </citation>
    <scope>NUCLEOTIDE SEQUENCE</scope>
    <source>
        <strain evidence="5">CBS 675.92</strain>
    </source>
</reference>
<evidence type="ECO:0000256" key="1">
    <source>
        <dbReference type="ARBA" id="ARBA00023002"/>
    </source>
</evidence>
<proteinExistence type="inferred from homology"/>
<comment type="similarity">
    <text evidence="2">Belongs to the NAD(P)-dependent epimerase/dehydratase family. Dihydroflavonol-4-reductase subfamily.</text>
</comment>
<dbReference type="PANTHER" id="PTHR10366">
    <property type="entry name" value="NAD DEPENDENT EPIMERASE/DEHYDRATASE"/>
    <property type="match status" value="1"/>
</dbReference>
<dbReference type="InterPro" id="IPR001509">
    <property type="entry name" value="Epimerase_deHydtase"/>
</dbReference>
<dbReference type="OrthoDB" id="2735536at2759"/>
<gene>
    <name evidence="5" type="ORF">CC80DRAFT_487631</name>
</gene>
<evidence type="ECO:0000259" key="4">
    <source>
        <dbReference type="Pfam" id="PF01370"/>
    </source>
</evidence>
<keyword evidence="1" id="KW-0560">Oxidoreductase</keyword>
<dbReference type="GO" id="GO:0016616">
    <property type="term" value="F:oxidoreductase activity, acting on the CH-OH group of donors, NAD or NADP as acceptor"/>
    <property type="evidence" value="ECO:0007669"/>
    <property type="project" value="TreeGrafter"/>
</dbReference>
<evidence type="ECO:0000256" key="2">
    <source>
        <dbReference type="ARBA" id="ARBA00023445"/>
    </source>
</evidence>
<sequence>MPHVQPNDLILITGANGYIASLTITKLLAAGYRVRGTVRDASAKKNAWMKPHYGPNFELAQVPDLAAPNALDEAIKGVHGVAHIAASIMFLPDPNEIITPEINMVMNVLEAAAKEKNVKRVVYTSSNCACVTFEAGKTYHLDSSTWNEGSKAAWTLPVTPDFPRTFINYCAKKTEAEQRAYKWVEEKKPHFTFNTVLPNVNWGTVVRPDKTGFISSSGFLKLLWDGVTAFVDMFPPQWCVDVEDTALLHIAALTEEDVQGERLFAFAERFTYTEVVDILRKEFPDRKLVDKIEEKAHNGTVDNKRSIELLKRLGKKDGFSTLEEMIKKWTPLIAQAEKEGWANAGGDGRDSTAEEQLKNFQ</sequence>
<dbReference type="PANTHER" id="PTHR10366:SF562">
    <property type="entry name" value="ALDEHYDE REDUCTASE II (AFU_ORTHOLOGUE AFUA_1G11360)"/>
    <property type="match status" value="1"/>
</dbReference>
<dbReference type="Gene3D" id="3.40.50.720">
    <property type="entry name" value="NAD(P)-binding Rossmann-like Domain"/>
    <property type="match status" value="1"/>
</dbReference>
<evidence type="ECO:0000313" key="6">
    <source>
        <dbReference type="Proteomes" id="UP000800035"/>
    </source>
</evidence>
<organism evidence="5 6">
    <name type="scientific">Byssothecium circinans</name>
    <dbReference type="NCBI Taxonomy" id="147558"/>
    <lineage>
        <taxon>Eukaryota</taxon>
        <taxon>Fungi</taxon>
        <taxon>Dikarya</taxon>
        <taxon>Ascomycota</taxon>
        <taxon>Pezizomycotina</taxon>
        <taxon>Dothideomycetes</taxon>
        <taxon>Pleosporomycetidae</taxon>
        <taxon>Pleosporales</taxon>
        <taxon>Massarineae</taxon>
        <taxon>Massarinaceae</taxon>
        <taxon>Byssothecium</taxon>
    </lineage>
</organism>
<dbReference type="AlphaFoldDB" id="A0A6A5UBJ7"/>
<feature type="region of interest" description="Disordered" evidence="3">
    <location>
        <begin position="340"/>
        <end position="361"/>
    </location>
</feature>
<evidence type="ECO:0000313" key="5">
    <source>
        <dbReference type="EMBL" id="KAF1962084.1"/>
    </source>
</evidence>
<feature type="domain" description="NAD-dependent epimerase/dehydratase" evidence="4">
    <location>
        <begin position="10"/>
        <end position="129"/>
    </location>
</feature>
<accession>A0A6A5UBJ7</accession>
<dbReference type="EMBL" id="ML976979">
    <property type="protein sequence ID" value="KAF1962084.1"/>
    <property type="molecule type" value="Genomic_DNA"/>
</dbReference>
<dbReference type="InterPro" id="IPR036291">
    <property type="entry name" value="NAD(P)-bd_dom_sf"/>
</dbReference>
<dbReference type="Pfam" id="PF01370">
    <property type="entry name" value="Epimerase"/>
    <property type="match status" value="1"/>
</dbReference>
<keyword evidence="6" id="KW-1185">Reference proteome</keyword>